<sequence length="29" mass="2967">MSIHLPSGAGSAYFLPRQADPAPILQASA</sequence>
<accession>A0A8S5NUX6</accession>
<organism evidence="1">
    <name type="scientific">Siphoviridae sp. ctTnV63</name>
    <dbReference type="NCBI Taxonomy" id="2825523"/>
    <lineage>
        <taxon>Viruses</taxon>
        <taxon>Duplodnaviria</taxon>
        <taxon>Heunggongvirae</taxon>
        <taxon>Uroviricota</taxon>
        <taxon>Caudoviricetes</taxon>
    </lineage>
</organism>
<dbReference type="EMBL" id="BK015264">
    <property type="protein sequence ID" value="DAD98581.1"/>
    <property type="molecule type" value="Genomic_DNA"/>
</dbReference>
<reference evidence="1" key="1">
    <citation type="journal article" date="2021" name="Proc. Natl. Acad. Sci. U.S.A.">
        <title>A Catalog of Tens of Thousands of Viruses from Human Metagenomes Reveals Hidden Associations with Chronic Diseases.</title>
        <authorList>
            <person name="Tisza M.J."/>
            <person name="Buck C.B."/>
        </authorList>
    </citation>
    <scope>NUCLEOTIDE SEQUENCE</scope>
    <source>
        <strain evidence="1">CtTnV63</strain>
    </source>
</reference>
<proteinExistence type="predicted"/>
<name>A0A8S5NUX6_9CAUD</name>
<evidence type="ECO:0000313" key="1">
    <source>
        <dbReference type="EMBL" id="DAD98581.1"/>
    </source>
</evidence>
<protein>
    <submittedName>
        <fullName evidence="1">Uncharacterized protein</fullName>
    </submittedName>
</protein>